<comment type="caution">
    <text evidence="1">The sequence shown here is derived from an EMBL/GenBank/DDBJ whole genome shotgun (WGS) entry which is preliminary data.</text>
</comment>
<evidence type="ECO:0000313" key="1">
    <source>
        <dbReference type="EMBL" id="RRT79323.1"/>
    </source>
</evidence>
<name>A0A427ASV8_ENSVE</name>
<organism evidence="1 2">
    <name type="scientific">Ensete ventricosum</name>
    <name type="common">Abyssinian banana</name>
    <name type="synonym">Musa ensete</name>
    <dbReference type="NCBI Taxonomy" id="4639"/>
    <lineage>
        <taxon>Eukaryota</taxon>
        <taxon>Viridiplantae</taxon>
        <taxon>Streptophyta</taxon>
        <taxon>Embryophyta</taxon>
        <taxon>Tracheophyta</taxon>
        <taxon>Spermatophyta</taxon>
        <taxon>Magnoliopsida</taxon>
        <taxon>Liliopsida</taxon>
        <taxon>Zingiberales</taxon>
        <taxon>Musaceae</taxon>
        <taxon>Ensete</taxon>
    </lineage>
</organism>
<gene>
    <name evidence="1" type="ORF">B296_00025543</name>
</gene>
<accession>A0A427ASV8</accession>
<evidence type="ECO:0000313" key="2">
    <source>
        <dbReference type="Proteomes" id="UP000287651"/>
    </source>
</evidence>
<sequence>MPYHIGTELKLHGYLELCPFLFLHLVIYLRVKENVVFQVSVIQMEGTTILYQKQIPGQVYSGIMSLQFVNRGQNGSEKSILMVGMEDSSVLALEEDSGHALSVNPVKTKKTCKALLMHILVRSICFVNGDKAMLFLSLLSHREIYRYIIEIKHLDNLSEDTV</sequence>
<reference evidence="1 2" key="1">
    <citation type="journal article" date="2014" name="Agronomy (Basel)">
        <title>A Draft Genome Sequence for Ensete ventricosum, the Drought-Tolerant Tree Against Hunger.</title>
        <authorList>
            <person name="Harrison J."/>
            <person name="Moore K.A."/>
            <person name="Paszkiewicz K."/>
            <person name="Jones T."/>
            <person name="Grant M."/>
            <person name="Ambacheew D."/>
            <person name="Muzemil S."/>
            <person name="Studholme D.J."/>
        </authorList>
    </citation>
    <scope>NUCLEOTIDE SEQUENCE [LARGE SCALE GENOMIC DNA]</scope>
</reference>
<dbReference type="AlphaFoldDB" id="A0A427ASV8"/>
<protein>
    <submittedName>
        <fullName evidence="1">Uncharacterized protein</fullName>
    </submittedName>
</protein>
<dbReference type="Proteomes" id="UP000287651">
    <property type="component" value="Unassembled WGS sequence"/>
</dbReference>
<proteinExistence type="predicted"/>
<dbReference type="EMBL" id="AMZH03001431">
    <property type="protein sequence ID" value="RRT79323.1"/>
    <property type="molecule type" value="Genomic_DNA"/>
</dbReference>